<organism evidence="2 3">
    <name type="scientific">Brevibacillus choshinensis</name>
    <dbReference type="NCBI Taxonomy" id="54911"/>
    <lineage>
        <taxon>Bacteria</taxon>
        <taxon>Bacillati</taxon>
        <taxon>Bacillota</taxon>
        <taxon>Bacilli</taxon>
        <taxon>Bacillales</taxon>
        <taxon>Paenibacillaceae</taxon>
        <taxon>Brevibacillus</taxon>
    </lineage>
</organism>
<gene>
    <name evidence="2" type="ORF">AN963_12065</name>
</gene>
<evidence type="ECO:0000313" key="3">
    <source>
        <dbReference type="Proteomes" id="UP000051063"/>
    </source>
</evidence>
<dbReference type="GO" id="GO:0032259">
    <property type="term" value="P:methylation"/>
    <property type="evidence" value="ECO:0007669"/>
    <property type="project" value="UniProtKB-KW"/>
</dbReference>
<protein>
    <submittedName>
        <fullName evidence="2">Methyltransferase</fullName>
    </submittedName>
</protein>
<dbReference type="InterPro" id="IPR029063">
    <property type="entry name" value="SAM-dependent_MTases_sf"/>
</dbReference>
<dbReference type="CDD" id="cd02440">
    <property type="entry name" value="AdoMet_MTases"/>
    <property type="match status" value="1"/>
</dbReference>
<keyword evidence="3" id="KW-1185">Reference proteome</keyword>
<dbReference type="Gene3D" id="1.10.150.350">
    <property type="match status" value="1"/>
</dbReference>
<keyword evidence="2" id="KW-0489">Methyltransferase</keyword>
<dbReference type="Gene3D" id="3.40.50.150">
    <property type="entry name" value="Vaccinia Virus protein VP39"/>
    <property type="match status" value="1"/>
</dbReference>
<evidence type="ECO:0000313" key="2">
    <source>
        <dbReference type="EMBL" id="KQL45775.1"/>
    </source>
</evidence>
<dbReference type="Pfam" id="PF13847">
    <property type="entry name" value="Methyltransf_31"/>
    <property type="match status" value="1"/>
</dbReference>
<keyword evidence="2" id="KW-0808">Transferase</keyword>
<dbReference type="InterPro" id="IPR025714">
    <property type="entry name" value="Methyltranfer_dom"/>
</dbReference>
<reference evidence="2 3" key="1">
    <citation type="submission" date="2015-09" db="EMBL/GenBank/DDBJ databases">
        <title>Genome sequencing project for genomic taxonomy and phylogenomics of Bacillus-like bacteria.</title>
        <authorList>
            <person name="Liu B."/>
            <person name="Wang J."/>
            <person name="Zhu Y."/>
            <person name="Liu G."/>
            <person name="Chen Q."/>
            <person name="Chen Z."/>
            <person name="Lan J."/>
            <person name="Che J."/>
            <person name="Ge C."/>
            <person name="Shi H."/>
            <person name="Pan Z."/>
            <person name="Liu X."/>
        </authorList>
    </citation>
    <scope>NUCLEOTIDE SEQUENCE [LARGE SCALE GENOMIC DNA]</scope>
    <source>
        <strain evidence="2 3">DSM 8552</strain>
    </source>
</reference>
<name>A0ABR5N558_BRECH</name>
<proteinExistence type="predicted"/>
<dbReference type="GO" id="GO:0008168">
    <property type="term" value="F:methyltransferase activity"/>
    <property type="evidence" value="ECO:0007669"/>
    <property type="project" value="UniProtKB-KW"/>
</dbReference>
<dbReference type="Proteomes" id="UP000051063">
    <property type="component" value="Unassembled WGS sequence"/>
</dbReference>
<dbReference type="EMBL" id="LJJB01000010">
    <property type="protein sequence ID" value="KQL45775.1"/>
    <property type="molecule type" value="Genomic_DNA"/>
</dbReference>
<sequence length="307" mass="34967">MTVEEPYYWNRQIAYLHKSASLYYNDDYLKFLVDTVWKIDRPVHMIDFGCGFGHLGLRLLPFLKEGSTYTGIDAGTKLIDHARHLFKNLPYEVEFVVGDFLSLPINKKYDLAVCHAVLLHMAEPMRMLRKMVDSVKTGGKVIAFEPHWNGNMASHHFQGIDQSRIIPLGLLQELFERDAKRYGKDGNIGLKLPLYFNRIGLSDVQCRVSDKVNILDPEVDREIAAQLYEAITFTDPGDIEPFIQCLIERGMLPEEAHRQYEAEKLLSTAFTPSVAATYAAGMKITFGNVVEQIQLDQQNIQTALDLP</sequence>
<comment type="caution">
    <text evidence="2">The sequence shown here is derived from an EMBL/GenBank/DDBJ whole genome shotgun (WGS) entry which is preliminary data.</text>
</comment>
<evidence type="ECO:0000259" key="1">
    <source>
        <dbReference type="Pfam" id="PF13847"/>
    </source>
</evidence>
<accession>A0ABR5N558</accession>
<dbReference type="SUPFAM" id="SSF53335">
    <property type="entry name" value="S-adenosyl-L-methionine-dependent methyltransferases"/>
    <property type="match status" value="1"/>
</dbReference>
<feature type="domain" description="Methyltransferase" evidence="1">
    <location>
        <begin position="43"/>
        <end position="146"/>
    </location>
</feature>
<dbReference type="PANTHER" id="PTHR43861">
    <property type="entry name" value="TRANS-ACONITATE 2-METHYLTRANSFERASE-RELATED"/>
    <property type="match status" value="1"/>
</dbReference>